<dbReference type="InterPro" id="IPR001357">
    <property type="entry name" value="BRCT_dom"/>
</dbReference>
<feature type="region of interest" description="Disordered" evidence="4">
    <location>
        <begin position="185"/>
        <end position="216"/>
    </location>
</feature>
<keyword evidence="3" id="KW-0539">Nucleus</keyword>
<dbReference type="PANTHER" id="PTHR23196:SF1">
    <property type="entry name" value="PAX-INTERACTING PROTEIN 1"/>
    <property type="match status" value="1"/>
</dbReference>
<keyword evidence="2" id="KW-0227">DNA damage</keyword>
<feature type="compositionally biased region" description="Low complexity" evidence="4">
    <location>
        <begin position="276"/>
        <end position="292"/>
    </location>
</feature>
<feature type="domain" description="BRCT" evidence="5">
    <location>
        <begin position="339"/>
        <end position="421"/>
    </location>
</feature>
<feature type="region of interest" description="Disordered" evidence="4">
    <location>
        <begin position="246"/>
        <end position="329"/>
    </location>
</feature>
<dbReference type="OrthoDB" id="342264at2759"/>
<dbReference type="RefSeq" id="XP_018688900.1">
    <property type="nucleotide sequence ID" value="XM_018842012.1"/>
</dbReference>
<dbReference type="CDD" id="cd17744">
    <property type="entry name" value="BRCT_MDC1_rpt1"/>
    <property type="match status" value="1"/>
</dbReference>
<keyword evidence="7" id="KW-1185">Reference proteome</keyword>
<comment type="subcellular location">
    <subcellularLocation>
        <location evidence="1">Nucleus</location>
    </subcellularLocation>
</comment>
<protein>
    <recommendedName>
        <fullName evidence="5">BRCT domain-containing protein</fullName>
    </recommendedName>
</protein>
<dbReference type="SMART" id="SM00292">
    <property type="entry name" value="BRCT"/>
    <property type="match status" value="1"/>
</dbReference>
<sequence length="557" mass="60745">MATISLVYFTAVGSEVCTELPIDGGCATFYLPDNPAEDALILSPSIDERHSNICLEVHRTFVLLRTFNTTAGPCCVLGDDGINIELPLSTASHHKSIILGTNTHIMGPSGRWGLRWGDVDGADSYSRRLPPLPPVTECVGTPLATEKEFQEEVDVGAVTGDAASGDSVMPCMLPDADKLTSTVFEKPPAHDRRPQSARDTIDAPSGSSDVQEIFRGKDDATALSAFERRRGKRKLGDIDNAESSLELVRSQFSPRDDGVSTDRSTTGINSPKKKTQTGTQKRQGTKQSTKQSNPREALTETNAKPQRSLPDEQSSPMRRMARGNESTSPTKYTVAVAPVVIFSGSTSIQEKRAAMQTFERLGGKVSTEITKSTILCIPEGPLKRTGKLIMAVAMGIDIVTEKWIADAHRLGRFQAIEEYLPLDRSRERQWGFNLRDAIGRGKAGLTHLLSGTTIFLTKQLRTDLGNLEREISQIATVLGADAVKHRLPALKDKAKFSEAEIFIIGMPGDPQGAHVEKLGHTLFNKDVLTMAALRGRVDRDSAEFRIEIPTKDEVVKV</sequence>
<feature type="compositionally biased region" description="Polar residues" evidence="4">
    <location>
        <begin position="299"/>
        <end position="316"/>
    </location>
</feature>
<proteinExistence type="predicted"/>
<dbReference type="GO" id="GO:0005634">
    <property type="term" value="C:nucleus"/>
    <property type="evidence" value="ECO:0007669"/>
    <property type="project" value="UniProtKB-SubCell"/>
</dbReference>
<evidence type="ECO:0000313" key="7">
    <source>
        <dbReference type="Proteomes" id="UP000078343"/>
    </source>
</evidence>
<dbReference type="GeneID" id="30014674"/>
<feature type="compositionally biased region" description="Basic and acidic residues" evidence="4">
    <location>
        <begin position="187"/>
        <end position="201"/>
    </location>
</feature>
<dbReference type="Gene3D" id="3.40.50.10190">
    <property type="entry name" value="BRCT domain"/>
    <property type="match status" value="1"/>
</dbReference>
<dbReference type="GO" id="GO:0006974">
    <property type="term" value="P:DNA damage response"/>
    <property type="evidence" value="ECO:0007669"/>
    <property type="project" value="UniProtKB-KW"/>
</dbReference>
<evidence type="ECO:0000256" key="4">
    <source>
        <dbReference type="SAM" id="MobiDB-lite"/>
    </source>
</evidence>
<evidence type="ECO:0000313" key="6">
    <source>
        <dbReference type="EMBL" id="OAP55533.1"/>
    </source>
</evidence>
<dbReference type="STRING" id="1367422.A0A178Z8N0"/>
<evidence type="ECO:0000256" key="3">
    <source>
        <dbReference type="ARBA" id="ARBA00023242"/>
    </source>
</evidence>
<dbReference type="Pfam" id="PF00533">
    <property type="entry name" value="BRCT"/>
    <property type="match status" value="1"/>
</dbReference>
<accession>A0A178Z8N0</accession>
<dbReference type="PROSITE" id="PS50172">
    <property type="entry name" value="BRCT"/>
    <property type="match status" value="1"/>
</dbReference>
<organism evidence="6 7">
    <name type="scientific">Fonsecaea erecta</name>
    <dbReference type="NCBI Taxonomy" id="1367422"/>
    <lineage>
        <taxon>Eukaryota</taxon>
        <taxon>Fungi</taxon>
        <taxon>Dikarya</taxon>
        <taxon>Ascomycota</taxon>
        <taxon>Pezizomycotina</taxon>
        <taxon>Eurotiomycetes</taxon>
        <taxon>Chaetothyriomycetidae</taxon>
        <taxon>Chaetothyriales</taxon>
        <taxon>Herpotrichiellaceae</taxon>
        <taxon>Fonsecaea</taxon>
    </lineage>
</organism>
<dbReference type="AlphaFoldDB" id="A0A178Z8N0"/>
<dbReference type="Proteomes" id="UP000078343">
    <property type="component" value="Unassembled WGS sequence"/>
</dbReference>
<dbReference type="InterPro" id="IPR036420">
    <property type="entry name" value="BRCT_dom_sf"/>
</dbReference>
<evidence type="ECO:0000256" key="1">
    <source>
        <dbReference type="ARBA" id="ARBA00004123"/>
    </source>
</evidence>
<name>A0A178Z8N0_9EURO</name>
<dbReference type="InterPro" id="IPR051579">
    <property type="entry name" value="DDR_Transcriptional_Reg"/>
</dbReference>
<gene>
    <name evidence="6" type="ORF">AYL99_10506</name>
</gene>
<comment type="caution">
    <text evidence="6">The sequence shown here is derived from an EMBL/GenBank/DDBJ whole genome shotgun (WGS) entry which is preliminary data.</text>
</comment>
<dbReference type="PANTHER" id="PTHR23196">
    <property type="entry name" value="PAX TRANSCRIPTION ACTIVATION DOMAIN INTERACTING PROTEIN"/>
    <property type="match status" value="1"/>
</dbReference>
<reference evidence="6 7" key="1">
    <citation type="submission" date="2016-04" db="EMBL/GenBank/DDBJ databases">
        <title>Draft genome of Fonsecaea erecta CBS 125763.</title>
        <authorList>
            <person name="Weiss V.A."/>
            <person name="Vicente V.A."/>
            <person name="Raittz R.T."/>
            <person name="Moreno L.F."/>
            <person name="De Souza E.M."/>
            <person name="Pedrosa F.O."/>
            <person name="Steffens M.B."/>
            <person name="Faoro H."/>
            <person name="Tadra-Sfeir M.Z."/>
            <person name="Najafzadeh M.J."/>
            <person name="Felipe M.S."/>
            <person name="Teixeira M."/>
            <person name="Sun J."/>
            <person name="Xi L."/>
            <person name="Gomes R."/>
            <person name="De Azevedo C.M."/>
            <person name="Salgado C.G."/>
            <person name="Da Silva M.B."/>
            <person name="Nascimento M.F."/>
            <person name="Queiroz-Telles F."/>
            <person name="Attili D.S."/>
            <person name="Gorbushina A."/>
        </authorList>
    </citation>
    <scope>NUCLEOTIDE SEQUENCE [LARGE SCALE GENOMIC DNA]</scope>
    <source>
        <strain evidence="6 7">CBS 125763</strain>
    </source>
</reference>
<evidence type="ECO:0000256" key="2">
    <source>
        <dbReference type="ARBA" id="ARBA00022763"/>
    </source>
</evidence>
<dbReference type="EMBL" id="LVYI01000011">
    <property type="protein sequence ID" value="OAP55533.1"/>
    <property type="molecule type" value="Genomic_DNA"/>
</dbReference>
<dbReference type="SUPFAM" id="SSF52113">
    <property type="entry name" value="BRCT domain"/>
    <property type="match status" value="1"/>
</dbReference>
<evidence type="ECO:0000259" key="5">
    <source>
        <dbReference type="PROSITE" id="PS50172"/>
    </source>
</evidence>